<dbReference type="EMBL" id="JAHUTJ010036061">
    <property type="protein sequence ID" value="MED6278709.1"/>
    <property type="molecule type" value="Genomic_DNA"/>
</dbReference>
<gene>
    <name evidence="1" type="ORF">CHARACLAT_026749</name>
</gene>
<evidence type="ECO:0000313" key="1">
    <source>
        <dbReference type="EMBL" id="MED6278709.1"/>
    </source>
</evidence>
<organism evidence="1 2">
    <name type="scientific">Characodon lateralis</name>
    <dbReference type="NCBI Taxonomy" id="208331"/>
    <lineage>
        <taxon>Eukaryota</taxon>
        <taxon>Metazoa</taxon>
        <taxon>Chordata</taxon>
        <taxon>Craniata</taxon>
        <taxon>Vertebrata</taxon>
        <taxon>Euteleostomi</taxon>
        <taxon>Actinopterygii</taxon>
        <taxon>Neopterygii</taxon>
        <taxon>Teleostei</taxon>
        <taxon>Neoteleostei</taxon>
        <taxon>Acanthomorphata</taxon>
        <taxon>Ovalentaria</taxon>
        <taxon>Atherinomorphae</taxon>
        <taxon>Cyprinodontiformes</taxon>
        <taxon>Goodeidae</taxon>
        <taxon>Characodon</taxon>
    </lineage>
</organism>
<name>A0ABU7DYH2_9TELE</name>
<comment type="caution">
    <text evidence="1">The sequence shown here is derived from an EMBL/GenBank/DDBJ whole genome shotgun (WGS) entry which is preliminary data.</text>
</comment>
<protein>
    <submittedName>
        <fullName evidence="1">Uncharacterized protein</fullName>
    </submittedName>
</protein>
<accession>A0ABU7DYH2</accession>
<proteinExistence type="predicted"/>
<dbReference type="Proteomes" id="UP001352852">
    <property type="component" value="Unassembled WGS sequence"/>
</dbReference>
<evidence type="ECO:0000313" key="2">
    <source>
        <dbReference type="Proteomes" id="UP001352852"/>
    </source>
</evidence>
<reference evidence="1 2" key="1">
    <citation type="submission" date="2021-06" db="EMBL/GenBank/DDBJ databases">
        <authorList>
            <person name="Palmer J.M."/>
        </authorList>
    </citation>
    <scope>NUCLEOTIDE SEQUENCE [LARGE SCALE GENOMIC DNA]</scope>
    <source>
        <strain evidence="1 2">CL_MEX2019</strain>
        <tissue evidence="1">Muscle</tissue>
    </source>
</reference>
<sequence length="121" mass="13945">MAIQSSYIEACHTLPKKDKKAKPATIVRFCTQKHKIELLKQAKKLKGTEVHLIEHLTPKNAEIVKNAHQKPESALPGLYRQTRNLTPVHFAPSNKKYLHIFLHIFIENKTKLKQHGPEIVR</sequence>
<keyword evidence="2" id="KW-1185">Reference proteome</keyword>